<accession>A0ABD2NGQ8</accession>
<keyword evidence="7 11" id="KW-1133">Transmembrane helix</keyword>
<dbReference type="GO" id="GO:0005789">
    <property type="term" value="C:endoplasmic reticulum membrane"/>
    <property type="evidence" value="ECO:0007669"/>
    <property type="project" value="UniProtKB-SubCell"/>
</dbReference>
<proteinExistence type="inferred from homology"/>
<evidence type="ECO:0000313" key="12">
    <source>
        <dbReference type="EMBL" id="KAL3277956.1"/>
    </source>
</evidence>
<evidence type="ECO:0000256" key="11">
    <source>
        <dbReference type="RuleBase" id="RU367023"/>
    </source>
</evidence>
<name>A0ABD2NGQ8_9CUCU</name>
<dbReference type="GO" id="GO:0016746">
    <property type="term" value="F:acyltransferase activity"/>
    <property type="evidence" value="ECO:0007669"/>
    <property type="project" value="UniProtKB-KW"/>
</dbReference>
<dbReference type="Pfam" id="PF03982">
    <property type="entry name" value="DAGAT"/>
    <property type="match status" value="1"/>
</dbReference>
<keyword evidence="13" id="KW-1185">Reference proteome</keyword>
<sequence length="341" mass="39179">MSIEFAPLDVPLQRRLQMVSIIAYTVFILLGGIPVIIVSIYIMLYTQYIRLLYLAYVAWIFTFDRNVGSQGGRQFDWVRNWIWWKYMADYFPLDLVKLPSCKLNPKRNYLFCCFPHGMMATGAFTTILTESRGFSKKFPDHRAHMHSLSVNFFIPILRELFLAIGGVSSSAESLNYILSKPEGGNITALIVGGAKEAFYSEPEHYRFVLKNRKGFARIALQNGSPLVPVISFGEPDIIPHLHFKQGSIFLKFQMMVKNKFGFFPLVPVGRGVFQYTYGILPNRRAINVVVGEPIDVTKVEQPTPEQIDDLHQIFVEKLTQLFESQKKNYLKNHETIHLEII</sequence>
<keyword evidence="3" id="KW-0444">Lipid biosynthesis</keyword>
<keyword evidence="10" id="KW-0012">Acyltransferase</keyword>
<dbReference type="SUPFAM" id="SSF69593">
    <property type="entry name" value="Glycerol-3-phosphate (1)-acyltransferase"/>
    <property type="match status" value="1"/>
</dbReference>
<keyword evidence="9 11" id="KW-0472">Membrane</keyword>
<evidence type="ECO:0000256" key="7">
    <source>
        <dbReference type="ARBA" id="ARBA00022989"/>
    </source>
</evidence>
<evidence type="ECO:0000256" key="6">
    <source>
        <dbReference type="ARBA" id="ARBA00022824"/>
    </source>
</evidence>
<keyword evidence="6 11" id="KW-0256">Endoplasmic reticulum</keyword>
<comment type="subcellular location">
    <subcellularLocation>
        <location evidence="1 11">Endoplasmic reticulum membrane</location>
        <topology evidence="1 11">Multi-pass membrane protein</topology>
    </subcellularLocation>
</comment>
<dbReference type="AlphaFoldDB" id="A0ABD2NGQ8"/>
<evidence type="ECO:0000256" key="5">
    <source>
        <dbReference type="ARBA" id="ARBA00022692"/>
    </source>
</evidence>
<comment type="caution">
    <text evidence="12">The sequence shown here is derived from an EMBL/GenBank/DDBJ whole genome shotgun (WGS) entry which is preliminary data.</text>
</comment>
<evidence type="ECO:0000256" key="10">
    <source>
        <dbReference type="ARBA" id="ARBA00023315"/>
    </source>
</evidence>
<feature type="transmembrane region" description="Helical" evidence="11">
    <location>
        <begin position="21"/>
        <end position="42"/>
    </location>
</feature>
<organism evidence="12 13">
    <name type="scientific">Cryptolaemus montrouzieri</name>
    <dbReference type="NCBI Taxonomy" id="559131"/>
    <lineage>
        <taxon>Eukaryota</taxon>
        <taxon>Metazoa</taxon>
        <taxon>Ecdysozoa</taxon>
        <taxon>Arthropoda</taxon>
        <taxon>Hexapoda</taxon>
        <taxon>Insecta</taxon>
        <taxon>Pterygota</taxon>
        <taxon>Neoptera</taxon>
        <taxon>Endopterygota</taxon>
        <taxon>Coleoptera</taxon>
        <taxon>Polyphaga</taxon>
        <taxon>Cucujiformia</taxon>
        <taxon>Coccinelloidea</taxon>
        <taxon>Coccinellidae</taxon>
        <taxon>Scymninae</taxon>
        <taxon>Scymnini</taxon>
        <taxon>Cryptolaemus</taxon>
    </lineage>
</organism>
<comment type="similarity">
    <text evidence="2 11">Belongs to the diacylglycerol acyltransferase family.</text>
</comment>
<dbReference type="CDD" id="cd07987">
    <property type="entry name" value="LPLAT_MGAT-like"/>
    <property type="match status" value="1"/>
</dbReference>
<reference evidence="12 13" key="1">
    <citation type="journal article" date="2021" name="BMC Biol.">
        <title>Horizontally acquired antibacterial genes associated with adaptive radiation of ladybird beetles.</title>
        <authorList>
            <person name="Li H.S."/>
            <person name="Tang X.F."/>
            <person name="Huang Y.H."/>
            <person name="Xu Z.Y."/>
            <person name="Chen M.L."/>
            <person name="Du X.Y."/>
            <person name="Qiu B.Y."/>
            <person name="Chen P.T."/>
            <person name="Zhang W."/>
            <person name="Slipinski A."/>
            <person name="Escalona H.E."/>
            <person name="Waterhouse R.M."/>
            <person name="Zwick A."/>
            <person name="Pang H."/>
        </authorList>
    </citation>
    <scope>NUCLEOTIDE SEQUENCE [LARGE SCALE GENOMIC DNA]</scope>
    <source>
        <strain evidence="12">SYSU2018</strain>
    </source>
</reference>
<protein>
    <recommendedName>
        <fullName evidence="11">Acyltransferase</fullName>
        <ecNumber evidence="11">2.3.1.-</ecNumber>
    </recommendedName>
</protein>
<dbReference type="Proteomes" id="UP001516400">
    <property type="component" value="Unassembled WGS sequence"/>
</dbReference>
<dbReference type="GO" id="GO:0006629">
    <property type="term" value="P:lipid metabolic process"/>
    <property type="evidence" value="ECO:0007669"/>
    <property type="project" value="UniProtKB-KW"/>
</dbReference>
<comment type="caution">
    <text evidence="11">Lacks conserved residue(s) required for the propagation of feature annotation.</text>
</comment>
<dbReference type="EMBL" id="JABFTP020000103">
    <property type="protein sequence ID" value="KAL3277956.1"/>
    <property type="molecule type" value="Genomic_DNA"/>
</dbReference>
<keyword evidence="4 11" id="KW-0808">Transferase</keyword>
<dbReference type="EC" id="2.3.1.-" evidence="11"/>
<evidence type="ECO:0000256" key="8">
    <source>
        <dbReference type="ARBA" id="ARBA00023098"/>
    </source>
</evidence>
<evidence type="ECO:0000256" key="9">
    <source>
        <dbReference type="ARBA" id="ARBA00023136"/>
    </source>
</evidence>
<keyword evidence="5 11" id="KW-0812">Transmembrane</keyword>
<dbReference type="InterPro" id="IPR007130">
    <property type="entry name" value="DAGAT"/>
</dbReference>
<dbReference type="PANTHER" id="PTHR12317:SF79">
    <property type="entry name" value="ACYLTRANSFERASE"/>
    <property type="match status" value="1"/>
</dbReference>
<dbReference type="PANTHER" id="PTHR12317">
    <property type="entry name" value="DIACYLGLYCEROL O-ACYLTRANSFERASE"/>
    <property type="match status" value="1"/>
</dbReference>
<evidence type="ECO:0000313" key="13">
    <source>
        <dbReference type="Proteomes" id="UP001516400"/>
    </source>
</evidence>
<keyword evidence="8" id="KW-0443">Lipid metabolism</keyword>
<gene>
    <name evidence="12" type="ORF">HHI36_013293</name>
</gene>
<evidence type="ECO:0000256" key="1">
    <source>
        <dbReference type="ARBA" id="ARBA00004477"/>
    </source>
</evidence>
<evidence type="ECO:0000256" key="3">
    <source>
        <dbReference type="ARBA" id="ARBA00022516"/>
    </source>
</evidence>
<evidence type="ECO:0000256" key="2">
    <source>
        <dbReference type="ARBA" id="ARBA00005420"/>
    </source>
</evidence>
<evidence type="ECO:0000256" key="4">
    <source>
        <dbReference type="ARBA" id="ARBA00022679"/>
    </source>
</evidence>